<evidence type="ECO:0000259" key="3">
    <source>
        <dbReference type="Pfam" id="PF00535"/>
    </source>
</evidence>
<dbReference type="SUPFAM" id="SSF53448">
    <property type="entry name" value="Nucleotide-diphospho-sugar transferases"/>
    <property type="match status" value="1"/>
</dbReference>
<evidence type="ECO:0000256" key="1">
    <source>
        <dbReference type="ARBA" id="ARBA00022676"/>
    </source>
</evidence>
<reference evidence="4" key="1">
    <citation type="journal article" date="2013" name="Environ. Microbiol.">
        <title>Microbiota from the distal guts of lean and obese adolescents exhibit partial functional redundancy besides clear differences in community structure.</title>
        <authorList>
            <person name="Ferrer M."/>
            <person name="Ruiz A."/>
            <person name="Lanza F."/>
            <person name="Haange S.B."/>
            <person name="Oberbach A."/>
            <person name="Till H."/>
            <person name="Bargiela R."/>
            <person name="Campoy C."/>
            <person name="Segura M.T."/>
            <person name="Richter M."/>
            <person name="von Bergen M."/>
            <person name="Seifert J."/>
            <person name="Suarez A."/>
        </authorList>
    </citation>
    <scope>NUCLEOTIDE SEQUENCE</scope>
</reference>
<organism evidence="4">
    <name type="scientific">human gut metagenome</name>
    <dbReference type="NCBI Taxonomy" id="408170"/>
    <lineage>
        <taxon>unclassified sequences</taxon>
        <taxon>metagenomes</taxon>
        <taxon>organismal metagenomes</taxon>
    </lineage>
</organism>
<dbReference type="InterPro" id="IPR029044">
    <property type="entry name" value="Nucleotide-diphossugar_trans"/>
</dbReference>
<evidence type="ECO:0000313" key="4">
    <source>
        <dbReference type="EMBL" id="EKC77679.1"/>
    </source>
</evidence>
<proteinExistence type="predicted"/>
<protein>
    <submittedName>
        <fullName evidence="4">Glycosyl transferase, group 2 family protein</fullName>
    </submittedName>
</protein>
<dbReference type="Pfam" id="PF00535">
    <property type="entry name" value="Glycos_transf_2"/>
    <property type="match status" value="1"/>
</dbReference>
<dbReference type="CDD" id="cd00761">
    <property type="entry name" value="Glyco_tranf_GTA_type"/>
    <property type="match status" value="1"/>
</dbReference>
<keyword evidence="2 4" id="KW-0808">Transferase</keyword>
<accession>K1UCI2</accession>
<dbReference type="PANTHER" id="PTHR22916">
    <property type="entry name" value="GLYCOSYLTRANSFERASE"/>
    <property type="match status" value="1"/>
</dbReference>
<gene>
    <name evidence="4" type="ORF">LEA_04048</name>
</gene>
<dbReference type="InterPro" id="IPR001173">
    <property type="entry name" value="Glyco_trans_2-like"/>
</dbReference>
<evidence type="ECO:0000256" key="2">
    <source>
        <dbReference type="ARBA" id="ARBA00022679"/>
    </source>
</evidence>
<sequence>MNDVKVSVIMPVYNVENYVGRAIESIQNQTLTDWEFFAVDDGTPDNSGKICDEYAAKDPRIKVIHKENGGAPSARNVAIDKAVGKYMYFMDSDDWAEKTMLQDMVDLAEKNDLQLVVSGYYIDTYYSDTEKFTQEQVYKDKIYKTQAEFRADAHNLFDRNLLYTPW</sequence>
<comment type="caution">
    <text evidence="4">The sequence shown here is derived from an EMBL/GenBank/DDBJ whole genome shotgun (WGS) entry which is preliminary data.</text>
</comment>
<feature type="non-terminal residue" evidence="4">
    <location>
        <position position="166"/>
    </location>
</feature>
<dbReference type="Gene3D" id="3.90.550.10">
    <property type="entry name" value="Spore Coat Polysaccharide Biosynthesis Protein SpsA, Chain A"/>
    <property type="match status" value="1"/>
</dbReference>
<dbReference type="AlphaFoldDB" id="K1UCI2"/>
<dbReference type="GO" id="GO:0016757">
    <property type="term" value="F:glycosyltransferase activity"/>
    <property type="evidence" value="ECO:0007669"/>
    <property type="project" value="UniProtKB-KW"/>
</dbReference>
<dbReference type="PANTHER" id="PTHR22916:SF51">
    <property type="entry name" value="GLYCOSYLTRANSFERASE EPSH-RELATED"/>
    <property type="match status" value="1"/>
</dbReference>
<keyword evidence="1" id="KW-0328">Glycosyltransferase</keyword>
<dbReference type="EMBL" id="AJWY01002679">
    <property type="protein sequence ID" value="EKC77679.1"/>
    <property type="molecule type" value="Genomic_DNA"/>
</dbReference>
<name>K1UCI2_9ZZZZ</name>
<feature type="domain" description="Glycosyltransferase 2-like" evidence="3">
    <location>
        <begin position="7"/>
        <end position="139"/>
    </location>
</feature>